<organism evidence="2 3">
    <name type="scientific">Aspergillus phoenicis ATCC 13157</name>
    <dbReference type="NCBI Taxonomy" id="1353007"/>
    <lineage>
        <taxon>Eukaryota</taxon>
        <taxon>Fungi</taxon>
        <taxon>Dikarya</taxon>
        <taxon>Ascomycota</taxon>
        <taxon>Pezizomycotina</taxon>
        <taxon>Eurotiomycetes</taxon>
        <taxon>Eurotiomycetidae</taxon>
        <taxon>Eurotiales</taxon>
        <taxon>Aspergillaceae</taxon>
        <taxon>Aspergillus</taxon>
    </lineage>
</organism>
<dbReference type="Pfam" id="PF08867">
    <property type="entry name" value="FRG"/>
    <property type="match status" value="1"/>
</dbReference>
<feature type="domain" description="FRG" evidence="1">
    <location>
        <begin position="272"/>
        <end position="378"/>
    </location>
</feature>
<gene>
    <name evidence="2" type="ORF">M752DRAFT_294853</name>
</gene>
<evidence type="ECO:0000259" key="1">
    <source>
        <dbReference type="SMART" id="SM00901"/>
    </source>
</evidence>
<reference evidence="2 3" key="1">
    <citation type="submission" date="2018-07" db="EMBL/GenBank/DDBJ databases">
        <title>Section-level genome sequencing of Aspergillus section Nigri to investigate inter- and intra-species variation.</title>
        <authorList>
            <consortium name="DOE Joint Genome Institute"/>
            <person name="Vesth T.C."/>
            <person name="Nybo J.L."/>
            <person name="Theobald S."/>
            <person name="Frisvad J.C."/>
            <person name="Larsen T.O."/>
            <person name="Nielsen K.F."/>
            <person name="Hoof J.B."/>
            <person name="Brandl J."/>
            <person name="Salamov A."/>
            <person name="Riley R."/>
            <person name="Gladden J.M."/>
            <person name="Phatale P."/>
            <person name="Nielsen M.T."/>
            <person name="Lyhne E.K."/>
            <person name="Kogle M.E."/>
            <person name="Strasser K."/>
            <person name="McDonnell E."/>
            <person name="Barry K."/>
            <person name="Clum A."/>
            <person name="Chen C."/>
            <person name="Nolan M."/>
            <person name="Sandor L."/>
            <person name="Kuo A."/>
            <person name="Lipzen A."/>
            <person name="Hainaut M."/>
            <person name="Drula E."/>
            <person name="Tsang A."/>
            <person name="Magnuson J.K."/>
            <person name="Henrissat B."/>
            <person name="Wiebenga A."/>
            <person name="Simmons B.A."/>
            <person name="Makela M.R."/>
            <person name="De vries R.P."/>
            <person name="Grigoriev I.V."/>
            <person name="Mortensen U.H."/>
            <person name="Baker S.E."/>
            <person name="Andersen M.R."/>
        </authorList>
    </citation>
    <scope>NUCLEOTIDE SEQUENCE [LARGE SCALE GENOMIC DNA]</scope>
    <source>
        <strain evidence="2 3">ATCC 13157</strain>
    </source>
</reference>
<keyword evidence="3" id="KW-1185">Reference proteome</keyword>
<accession>A0A370PG71</accession>
<dbReference type="InterPro" id="IPR014966">
    <property type="entry name" value="FRG-dom"/>
</dbReference>
<sequence length="684" mass="77953">MDFTTIDRWAPEETMTSLTRVIVCRDDFYDLVRNIEPTSKNKVVILMRTDALSVNDWQFLVKSLLHGDILIIYVNPPAIVYPPLLANKWSAFTRNPHQEVSLLPPYGFRPEEKHELGKLILVIPPGYQMGANMSEVQTYSGPIQPPKDYRIMGFTRMGLSMKDLYFLHHRDPVHEEQLSIAAGGGSRPLSWETIRSILLYDSVSQNPLLTAAYYHHRRVNDVQLDTIAEAMEVLTREGITSRGYEGKTEEAGGKPVQPTIYHLLWRCHSWNMDEKYLFRGQSDSRWRQDSSIYRGHLRYEGHNAIHTPPDLREILKRLCRTQTFLDKLQTTRFRHLPDENKLAIAQHYGMPTPLLDYTRSLDVAAFFATGAGDQNRIFANDIGVIYIVDRKPLMRPEVPEGAIDMIESSGLRIGDIDSIDFSEVLERVGRIERQKGVFIEGFDSYLLQRLTTKVLYFRQTETFQDTMKGIDGRTLMDNDQELEDIAAQCQNSTNTINPGTMCELLGRVKLPGDDFFGSKGLYLGQNLRKAQYVLSEIQECENIVGTDFVRALAEVLSRHFSEARITARTSGAAVSSVQHISKTDLKSSEDVYRMKPSDVQPALLELAKLAHMEPSEFEEVIAPHRPKYVDFKYQDFDYRGDKRQALAVAAAIFVIGLEHMRTAGGAEAHRLFSGVEATLFHIQR</sequence>
<proteinExistence type="predicted"/>
<dbReference type="AlphaFoldDB" id="A0A370PG71"/>
<evidence type="ECO:0000313" key="2">
    <source>
        <dbReference type="EMBL" id="RDK41196.1"/>
    </source>
</evidence>
<name>A0A370PG71_ASPPH</name>
<dbReference type="SMART" id="SM00901">
    <property type="entry name" value="FRG"/>
    <property type="match status" value="1"/>
</dbReference>
<dbReference type="EMBL" id="KZ851856">
    <property type="protein sequence ID" value="RDK41196.1"/>
    <property type="molecule type" value="Genomic_DNA"/>
</dbReference>
<protein>
    <submittedName>
        <fullName evidence="2">FRG-domain-containing protein</fullName>
    </submittedName>
</protein>
<dbReference type="Proteomes" id="UP000254937">
    <property type="component" value="Unassembled WGS sequence"/>
</dbReference>
<evidence type="ECO:0000313" key="3">
    <source>
        <dbReference type="Proteomes" id="UP000254937"/>
    </source>
</evidence>